<dbReference type="PANTHER" id="PTHR43818:SF5">
    <property type="entry name" value="OXIDOREDUCTASE FAMILY PROTEIN"/>
    <property type="match status" value="1"/>
</dbReference>
<feature type="domain" description="Gfo/Idh/MocA-like oxidoreductase bacterial type C-terminal" evidence="2">
    <location>
        <begin position="192"/>
        <end position="246"/>
    </location>
</feature>
<dbReference type="PANTHER" id="PTHR43818">
    <property type="entry name" value="BCDNA.GH03377"/>
    <property type="match status" value="1"/>
</dbReference>
<dbReference type="PROSITE" id="PS51318">
    <property type="entry name" value="TAT"/>
    <property type="match status" value="1"/>
</dbReference>
<dbReference type="Pfam" id="PF19051">
    <property type="entry name" value="GFO_IDH_MocA_C2"/>
    <property type="match status" value="1"/>
</dbReference>
<feature type="non-terminal residue" evidence="3">
    <location>
        <position position="1"/>
    </location>
</feature>
<evidence type="ECO:0000313" key="3">
    <source>
        <dbReference type="EMBL" id="SVA21644.1"/>
    </source>
</evidence>
<proteinExistence type="predicted"/>
<dbReference type="SUPFAM" id="SSF51735">
    <property type="entry name" value="NAD(P)-binding Rossmann-fold domains"/>
    <property type="match status" value="1"/>
</dbReference>
<gene>
    <name evidence="3" type="ORF">METZ01_LOCUS74498</name>
</gene>
<dbReference type="Pfam" id="PF01408">
    <property type="entry name" value="GFO_IDH_MocA"/>
    <property type="match status" value="1"/>
</dbReference>
<dbReference type="AlphaFoldDB" id="A0A381U0N6"/>
<dbReference type="InterPro" id="IPR036291">
    <property type="entry name" value="NAD(P)-bd_dom_sf"/>
</dbReference>
<feature type="non-terminal residue" evidence="3">
    <location>
        <position position="248"/>
    </location>
</feature>
<dbReference type="InterPro" id="IPR050463">
    <property type="entry name" value="Gfo/Idh/MocA_oxidrdct_glycsds"/>
</dbReference>
<protein>
    <recommendedName>
        <fullName evidence="4">Gfo/Idh/MocA-like oxidoreductase N-terminal domain-containing protein</fullName>
    </recommendedName>
</protein>
<evidence type="ECO:0008006" key="4">
    <source>
        <dbReference type="Google" id="ProtNLM"/>
    </source>
</evidence>
<sequence length="248" mass="27790">MQATRRAFLLGGAAAIAGAKLTEARTFASRPWGVAPSDRIAIGVIGCNGMGYSNLTSLLKLPEVECVALCDVDRNVLERRAQDVEQTTGTKPALYEDFRRVLDDGNIDAVVIGTPDHWHCLQMVMACEAGKDVYVEKPMANSIEECRIMVAAAKRYDRVVQVGQWQRSGVHWDNAVKFLRSGKLGRIRTARAWAYMNWMPAIPNIPDEPAPAGVNYDMWLGPAPLRPFNQNRFHFNFRWFWDYAGGLM</sequence>
<dbReference type="GO" id="GO:0000166">
    <property type="term" value="F:nucleotide binding"/>
    <property type="evidence" value="ECO:0007669"/>
    <property type="project" value="InterPro"/>
</dbReference>
<dbReference type="Gene3D" id="3.40.50.720">
    <property type="entry name" value="NAD(P)-binding Rossmann-like Domain"/>
    <property type="match status" value="1"/>
</dbReference>
<organism evidence="3">
    <name type="scientific">marine metagenome</name>
    <dbReference type="NCBI Taxonomy" id="408172"/>
    <lineage>
        <taxon>unclassified sequences</taxon>
        <taxon>metagenomes</taxon>
        <taxon>ecological metagenomes</taxon>
    </lineage>
</organism>
<dbReference type="InterPro" id="IPR000683">
    <property type="entry name" value="Gfo/Idh/MocA-like_OxRdtase_N"/>
</dbReference>
<dbReference type="EMBL" id="UINC01005488">
    <property type="protein sequence ID" value="SVA21644.1"/>
    <property type="molecule type" value="Genomic_DNA"/>
</dbReference>
<evidence type="ECO:0000259" key="2">
    <source>
        <dbReference type="Pfam" id="PF19051"/>
    </source>
</evidence>
<evidence type="ECO:0000259" key="1">
    <source>
        <dbReference type="Pfam" id="PF01408"/>
    </source>
</evidence>
<feature type="domain" description="Gfo/Idh/MocA-like oxidoreductase N-terminal" evidence="1">
    <location>
        <begin position="41"/>
        <end position="163"/>
    </location>
</feature>
<dbReference type="InterPro" id="IPR006311">
    <property type="entry name" value="TAT_signal"/>
</dbReference>
<accession>A0A381U0N6</accession>
<name>A0A381U0N6_9ZZZZ</name>
<dbReference type="InterPro" id="IPR043906">
    <property type="entry name" value="Gfo/Idh/MocA_OxRdtase_bact_C"/>
</dbReference>
<reference evidence="3" key="1">
    <citation type="submission" date="2018-05" db="EMBL/GenBank/DDBJ databases">
        <authorList>
            <person name="Lanie J.A."/>
            <person name="Ng W.-L."/>
            <person name="Kazmierczak K.M."/>
            <person name="Andrzejewski T.M."/>
            <person name="Davidsen T.M."/>
            <person name="Wayne K.J."/>
            <person name="Tettelin H."/>
            <person name="Glass J.I."/>
            <person name="Rusch D."/>
            <person name="Podicherti R."/>
            <person name="Tsui H.-C.T."/>
            <person name="Winkler M.E."/>
        </authorList>
    </citation>
    <scope>NUCLEOTIDE SEQUENCE</scope>
</reference>